<dbReference type="PRINTS" id="PR00455">
    <property type="entry name" value="HTHTETR"/>
</dbReference>
<comment type="caution">
    <text evidence="6">The sequence shown here is derived from an EMBL/GenBank/DDBJ whole genome shotgun (WGS) entry which is preliminary data.</text>
</comment>
<dbReference type="Pfam" id="PF00440">
    <property type="entry name" value="TetR_N"/>
    <property type="match status" value="1"/>
</dbReference>
<keyword evidence="2 4" id="KW-0238">DNA-binding</keyword>
<dbReference type="SUPFAM" id="SSF48498">
    <property type="entry name" value="Tetracyclin repressor-like, C-terminal domain"/>
    <property type="match status" value="1"/>
</dbReference>
<dbReference type="Gene3D" id="1.10.357.10">
    <property type="entry name" value="Tetracycline Repressor, domain 2"/>
    <property type="match status" value="2"/>
</dbReference>
<accession>A0ABW3VIZ0</accession>
<reference evidence="7" key="1">
    <citation type="journal article" date="2019" name="Int. J. Syst. Evol. Microbiol.">
        <title>The Global Catalogue of Microorganisms (GCM) 10K type strain sequencing project: providing services to taxonomists for standard genome sequencing and annotation.</title>
        <authorList>
            <consortium name="The Broad Institute Genomics Platform"/>
            <consortium name="The Broad Institute Genome Sequencing Center for Infectious Disease"/>
            <person name="Wu L."/>
            <person name="Ma J."/>
        </authorList>
    </citation>
    <scope>NUCLEOTIDE SEQUENCE [LARGE SCALE GENOMIC DNA]</scope>
    <source>
        <strain evidence="7">CCUG 49018</strain>
    </source>
</reference>
<dbReference type="PANTHER" id="PTHR30055:SF234">
    <property type="entry name" value="HTH-TYPE TRANSCRIPTIONAL REGULATOR BETI"/>
    <property type="match status" value="1"/>
</dbReference>
<dbReference type="InterPro" id="IPR050109">
    <property type="entry name" value="HTH-type_TetR-like_transc_reg"/>
</dbReference>
<evidence type="ECO:0000313" key="6">
    <source>
        <dbReference type="EMBL" id="MFD1235036.1"/>
    </source>
</evidence>
<dbReference type="Proteomes" id="UP001597182">
    <property type="component" value="Unassembled WGS sequence"/>
</dbReference>
<keyword evidence="7" id="KW-1185">Reference proteome</keyword>
<dbReference type="SUPFAM" id="SSF46689">
    <property type="entry name" value="Homeodomain-like"/>
    <property type="match status" value="1"/>
</dbReference>
<dbReference type="InterPro" id="IPR036271">
    <property type="entry name" value="Tet_transcr_reg_TetR-rel_C_sf"/>
</dbReference>
<dbReference type="PROSITE" id="PS50977">
    <property type="entry name" value="HTH_TETR_2"/>
    <property type="match status" value="1"/>
</dbReference>
<keyword evidence="3" id="KW-0804">Transcription</keyword>
<dbReference type="EMBL" id="JBHTMB010000141">
    <property type="protein sequence ID" value="MFD1235036.1"/>
    <property type="molecule type" value="Genomic_DNA"/>
</dbReference>
<name>A0ABW3VIZ0_9PSEU</name>
<evidence type="ECO:0000259" key="5">
    <source>
        <dbReference type="PROSITE" id="PS50977"/>
    </source>
</evidence>
<proteinExistence type="predicted"/>
<evidence type="ECO:0000256" key="2">
    <source>
        <dbReference type="ARBA" id="ARBA00023125"/>
    </source>
</evidence>
<keyword evidence="1" id="KW-0805">Transcription regulation</keyword>
<dbReference type="RefSeq" id="WP_346091529.1">
    <property type="nucleotide sequence ID" value="NZ_BAABKS010000029.1"/>
</dbReference>
<organism evidence="6 7">
    <name type="scientific">Pseudonocardia benzenivorans</name>
    <dbReference type="NCBI Taxonomy" id="228005"/>
    <lineage>
        <taxon>Bacteria</taxon>
        <taxon>Bacillati</taxon>
        <taxon>Actinomycetota</taxon>
        <taxon>Actinomycetes</taxon>
        <taxon>Pseudonocardiales</taxon>
        <taxon>Pseudonocardiaceae</taxon>
        <taxon>Pseudonocardia</taxon>
    </lineage>
</organism>
<gene>
    <name evidence="6" type="ORF">ACFQ34_17230</name>
</gene>
<feature type="domain" description="HTH tetR-type" evidence="5">
    <location>
        <begin position="7"/>
        <end position="67"/>
    </location>
</feature>
<dbReference type="PANTHER" id="PTHR30055">
    <property type="entry name" value="HTH-TYPE TRANSCRIPTIONAL REGULATOR RUTR"/>
    <property type="match status" value="1"/>
</dbReference>
<evidence type="ECO:0000256" key="3">
    <source>
        <dbReference type="ARBA" id="ARBA00023163"/>
    </source>
</evidence>
<evidence type="ECO:0000256" key="1">
    <source>
        <dbReference type="ARBA" id="ARBA00023015"/>
    </source>
</evidence>
<sequence>MRGRVAPRPLDEVADVAGRVFVEKGYRGAGISDVAGRLGLSHGALYTYVRSKEALLHLVLLRAVEPGSLDELPLPVAGADPERIVALARTWADTHATLPVLAAACRRRTMPVADELVAVVDELYGFVERNRLLLALVERCAADLPELATLHFVERRRELVGRLATYLRRRIRSGHLRPVPDVDAAARFVVETVAWFAWHRREDPDSAMLGDDAARTTVHDLVPAAFLLPGGAA</sequence>
<evidence type="ECO:0000313" key="7">
    <source>
        <dbReference type="Proteomes" id="UP001597182"/>
    </source>
</evidence>
<protein>
    <submittedName>
        <fullName evidence="6">TetR/AcrR family transcriptional regulator</fullName>
    </submittedName>
</protein>
<evidence type="ECO:0000256" key="4">
    <source>
        <dbReference type="PROSITE-ProRule" id="PRU00335"/>
    </source>
</evidence>
<dbReference type="InterPro" id="IPR009057">
    <property type="entry name" value="Homeodomain-like_sf"/>
</dbReference>
<feature type="DNA-binding region" description="H-T-H motif" evidence="4">
    <location>
        <begin position="30"/>
        <end position="49"/>
    </location>
</feature>
<dbReference type="InterPro" id="IPR001647">
    <property type="entry name" value="HTH_TetR"/>
</dbReference>